<feature type="transmembrane region" description="Helical" evidence="7">
    <location>
        <begin position="280"/>
        <end position="306"/>
    </location>
</feature>
<dbReference type="InterPro" id="IPR000515">
    <property type="entry name" value="MetI-like"/>
</dbReference>
<sequence>MLRLASVRLALSVPIMAIVATMTYFLVELVPGDPAAFLLGSGATSKQVSDLHHELGLDRPLIDRFLSWFGDLLHGDLGTSFVTNESTLTSLSRAMPVTVSVALLATIFTLVVGVTLGMLAAVRGGVADAFVQWFGSISMSIPNFWLAAVLVLIFAIKVPVLPATGYVPVASSPTDWFAHLILPTIAVGLAGVGQVAFQTRDAVADQLSREYVRTLIAAGLPRWRILGKHVLRNASGPIVTVASIGFVFALGAVVVVESIFGLPGVGTLMLTAVRIHDLPLVQGAVLMFCLVVVVANLVTDLIVAALNPRVRLT</sequence>
<keyword evidence="10" id="KW-1185">Reference proteome</keyword>
<evidence type="ECO:0000256" key="1">
    <source>
        <dbReference type="ARBA" id="ARBA00004651"/>
    </source>
</evidence>
<keyword evidence="5 7" id="KW-1133">Transmembrane helix</keyword>
<keyword evidence="4 7" id="KW-0812">Transmembrane</keyword>
<gene>
    <name evidence="9" type="ORF">D0Z08_26430</name>
</gene>
<feature type="transmembrane region" description="Helical" evidence="7">
    <location>
        <begin position="238"/>
        <end position="260"/>
    </location>
</feature>
<comment type="caution">
    <text evidence="9">The sequence shown here is derived from an EMBL/GenBank/DDBJ whole genome shotgun (WGS) entry which is preliminary data.</text>
</comment>
<evidence type="ECO:0000313" key="10">
    <source>
        <dbReference type="Proteomes" id="UP000283644"/>
    </source>
</evidence>
<keyword evidence="2 7" id="KW-0813">Transport</keyword>
<dbReference type="Pfam" id="PF00528">
    <property type="entry name" value="BPD_transp_1"/>
    <property type="match status" value="1"/>
</dbReference>
<evidence type="ECO:0000256" key="4">
    <source>
        <dbReference type="ARBA" id="ARBA00022692"/>
    </source>
</evidence>
<dbReference type="PANTHER" id="PTHR43163:SF3">
    <property type="entry name" value="PEPTIDE ABC TRANSPORTER PERMEASE PROTEIN"/>
    <property type="match status" value="1"/>
</dbReference>
<accession>A0A417XUR2</accession>
<feature type="transmembrane region" description="Helical" evidence="7">
    <location>
        <begin position="176"/>
        <end position="197"/>
    </location>
</feature>
<dbReference type="Gene3D" id="1.10.3720.10">
    <property type="entry name" value="MetI-like"/>
    <property type="match status" value="1"/>
</dbReference>
<feature type="transmembrane region" description="Helical" evidence="7">
    <location>
        <begin position="7"/>
        <end position="27"/>
    </location>
</feature>
<dbReference type="InterPro" id="IPR035906">
    <property type="entry name" value="MetI-like_sf"/>
</dbReference>
<dbReference type="GO" id="GO:0055085">
    <property type="term" value="P:transmembrane transport"/>
    <property type="evidence" value="ECO:0007669"/>
    <property type="project" value="InterPro"/>
</dbReference>
<evidence type="ECO:0000313" key="9">
    <source>
        <dbReference type="EMBL" id="RHW24086.1"/>
    </source>
</evidence>
<organism evidence="9 10">
    <name type="scientific">Nocardioides immobilis</name>
    <dbReference type="NCBI Taxonomy" id="2049295"/>
    <lineage>
        <taxon>Bacteria</taxon>
        <taxon>Bacillati</taxon>
        <taxon>Actinomycetota</taxon>
        <taxon>Actinomycetes</taxon>
        <taxon>Propionibacteriales</taxon>
        <taxon>Nocardioidaceae</taxon>
        <taxon>Nocardioides</taxon>
    </lineage>
</organism>
<reference evidence="9 10" key="1">
    <citation type="submission" date="2018-09" db="EMBL/GenBank/DDBJ databases">
        <title>Genome sequencing of Nocardioides immobilis CCTCC AB 2017083 for comparison to Nocardioides silvaticus.</title>
        <authorList>
            <person name="Li C."/>
            <person name="Wang G."/>
        </authorList>
    </citation>
    <scope>NUCLEOTIDE SEQUENCE [LARGE SCALE GENOMIC DNA]</scope>
    <source>
        <strain evidence="9 10">CCTCC AB 2017083</strain>
    </source>
</reference>
<evidence type="ECO:0000256" key="5">
    <source>
        <dbReference type="ARBA" id="ARBA00022989"/>
    </source>
</evidence>
<dbReference type="GO" id="GO:0005886">
    <property type="term" value="C:plasma membrane"/>
    <property type="evidence" value="ECO:0007669"/>
    <property type="project" value="UniProtKB-SubCell"/>
</dbReference>
<evidence type="ECO:0000259" key="8">
    <source>
        <dbReference type="PROSITE" id="PS50928"/>
    </source>
</evidence>
<feature type="domain" description="ABC transmembrane type-1" evidence="8">
    <location>
        <begin position="95"/>
        <end position="303"/>
    </location>
</feature>
<dbReference type="PANTHER" id="PTHR43163">
    <property type="entry name" value="DIPEPTIDE TRANSPORT SYSTEM PERMEASE PROTEIN DPPB-RELATED"/>
    <property type="match status" value="1"/>
</dbReference>
<feature type="transmembrane region" description="Helical" evidence="7">
    <location>
        <begin position="97"/>
        <end position="121"/>
    </location>
</feature>
<proteinExistence type="inferred from homology"/>
<name>A0A417XUR2_9ACTN</name>
<evidence type="ECO:0000256" key="7">
    <source>
        <dbReference type="RuleBase" id="RU363032"/>
    </source>
</evidence>
<dbReference type="InterPro" id="IPR045621">
    <property type="entry name" value="BPD_transp_1_N"/>
</dbReference>
<dbReference type="SUPFAM" id="SSF161098">
    <property type="entry name" value="MetI-like"/>
    <property type="match status" value="1"/>
</dbReference>
<dbReference type="EMBL" id="QXGH01000036">
    <property type="protein sequence ID" value="RHW24086.1"/>
    <property type="molecule type" value="Genomic_DNA"/>
</dbReference>
<dbReference type="PROSITE" id="PS50928">
    <property type="entry name" value="ABC_TM1"/>
    <property type="match status" value="1"/>
</dbReference>
<dbReference type="AlphaFoldDB" id="A0A417XUR2"/>
<protein>
    <submittedName>
        <fullName evidence="9">ABC transporter permease</fullName>
    </submittedName>
</protein>
<dbReference type="CDD" id="cd06261">
    <property type="entry name" value="TM_PBP2"/>
    <property type="match status" value="1"/>
</dbReference>
<keyword evidence="3" id="KW-1003">Cell membrane</keyword>
<dbReference type="RefSeq" id="WP_118928281.1">
    <property type="nucleotide sequence ID" value="NZ_QXGH01000036.1"/>
</dbReference>
<evidence type="ECO:0000256" key="2">
    <source>
        <dbReference type="ARBA" id="ARBA00022448"/>
    </source>
</evidence>
<feature type="transmembrane region" description="Helical" evidence="7">
    <location>
        <begin position="133"/>
        <end position="156"/>
    </location>
</feature>
<evidence type="ECO:0000256" key="3">
    <source>
        <dbReference type="ARBA" id="ARBA00022475"/>
    </source>
</evidence>
<evidence type="ECO:0000256" key="6">
    <source>
        <dbReference type="ARBA" id="ARBA00023136"/>
    </source>
</evidence>
<dbReference type="Pfam" id="PF19300">
    <property type="entry name" value="BPD_transp_1_N"/>
    <property type="match status" value="1"/>
</dbReference>
<comment type="similarity">
    <text evidence="7">Belongs to the binding-protein-dependent transport system permease family.</text>
</comment>
<comment type="subcellular location">
    <subcellularLocation>
        <location evidence="1 7">Cell membrane</location>
        <topology evidence="1 7">Multi-pass membrane protein</topology>
    </subcellularLocation>
</comment>
<dbReference type="OrthoDB" id="147688at2"/>
<keyword evidence="6 7" id="KW-0472">Membrane</keyword>
<dbReference type="Proteomes" id="UP000283644">
    <property type="component" value="Unassembled WGS sequence"/>
</dbReference>